<dbReference type="KEGG" id="pcw:110211843"/>
<dbReference type="InterPro" id="IPR011992">
    <property type="entry name" value="EF-hand-dom_pair"/>
</dbReference>
<dbReference type="GO" id="GO:0005509">
    <property type="term" value="F:calcium ion binding"/>
    <property type="evidence" value="ECO:0007669"/>
    <property type="project" value="InterPro"/>
</dbReference>
<proteinExistence type="predicted"/>
<evidence type="ECO:0000313" key="3">
    <source>
        <dbReference type="RefSeq" id="XP_020847078.1"/>
    </source>
</evidence>
<dbReference type="Gene3D" id="1.10.238.10">
    <property type="entry name" value="EF-hand"/>
    <property type="match status" value="1"/>
</dbReference>
<dbReference type="PANTHER" id="PTHR11639:SF5">
    <property type="entry name" value="PROTEIN S100-A8"/>
    <property type="match status" value="1"/>
</dbReference>
<dbReference type="GeneID" id="110211843"/>
<dbReference type="AlphaFoldDB" id="A0A6P5KN47"/>
<dbReference type="GO" id="GO:0043542">
    <property type="term" value="P:endothelial cell migration"/>
    <property type="evidence" value="ECO:0007669"/>
    <property type="project" value="TreeGrafter"/>
</dbReference>
<dbReference type="GO" id="GO:0048306">
    <property type="term" value="F:calcium-dependent protein binding"/>
    <property type="evidence" value="ECO:0007669"/>
    <property type="project" value="TreeGrafter"/>
</dbReference>
<reference evidence="3" key="1">
    <citation type="submission" date="2025-08" db="UniProtKB">
        <authorList>
            <consortium name="RefSeq"/>
        </authorList>
    </citation>
    <scope>IDENTIFICATION</scope>
    <source>
        <tissue evidence="3">Spleen</tissue>
    </source>
</reference>
<name>A0A6P5KN47_PHACI</name>
<dbReference type="RefSeq" id="XP_020847078.1">
    <property type="nucleotide sequence ID" value="XM_020991419.1"/>
</dbReference>
<dbReference type="PANTHER" id="PTHR11639">
    <property type="entry name" value="S100 CALCIUM-BINDING PROTEIN"/>
    <property type="match status" value="1"/>
</dbReference>
<evidence type="ECO:0000313" key="2">
    <source>
        <dbReference type="Proteomes" id="UP000515140"/>
    </source>
</evidence>
<dbReference type="Pfam" id="PF01023">
    <property type="entry name" value="S_100"/>
    <property type="match status" value="1"/>
</dbReference>
<dbReference type="GO" id="GO:0070062">
    <property type="term" value="C:extracellular exosome"/>
    <property type="evidence" value="ECO:0007669"/>
    <property type="project" value="TreeGrafter"/>
</dbReference>
<dbReference type="Proteomes" id="UP000515140">
    <property type="component" value="Unplaced"/>
</dbReference>
<organism evidence="2 3">
    <name type="scientific">Phascolarctos cinereus</name>
    <name type="common">Koala</name>
    <dbReference type="NCBI Taxonomy" id="38626"/>
    <lineage>
        <taxon>Eukaryota</taxon>
        <taxon>Metazoa</taxon>
        <taxon>Chordata</taxon>
        <taxon>Craniata</taxon>
        <taxon>Vertebrata</taxon>
        <taxon>Euteleostomi</taxon>
        <taxon>Mammalia</taxon>
        <taxon>Metatheria</taxon>
        <taxon>Diprotodontia</taxon>
        <taxon>Phascolarctidae</taxon>
        <taxon>Phascolarctos</taxon>
    </lineage>
</organism>
<dbReference type="SMART" id="SM01394">
    <property type="entry name" value="S_100"/>
    <property type="match status" value="1"/>
</dbReference>
<evidence type="ECO:0000259" key="1">
    <source>
        <dbReference type="PROSITE" id="PS50222"/>
    </source>
</evidence>
<dbReference type="CTD" id="6279"/>
<dbReference type="OMA" id="VETECPE"/>
<sequence>MVTKFEGAINCMVTVFHKYSLGHGHPHAMNRKSFRKLVETECPELLTNPKDPKTLEALLKEVDSNKDELMSFEEYLFLITRLMVDAHEASHE</sequence>
<accession>A0A6P5KN47</accession>
<keyword evidence="2" id="KW-1185">Reference proteome</keyword>
<protein>
    <submittedName>
        <fullName evidence="3">Protein S100-A8</fullName>
    </submittedName>
</protein>
<dbReference type="SUPFAM" id="SSF47473">
    <property type="entry name" value="EF-hand"/>
    <property type="match status" value="1"/>
</dbReference>
<dbReference type="GO" id="GO:0005737">
    <property type="term" value="C:cytoplasm"/>
    <property type="evidence" value="ECO:0007669"/>
    <property type="project" value="TreeGrafter"/>
</dbReference>
<gene>
    <name evidence="3" type="primary">S100A8</name>
</gene>
<dbReference type="InterPro" id="IPR002048">
    <property type="entry name" value="EF_hand_dom"/>
</dbReference>
<dbReference type="InParanoid" id="A0A6P5KN47"/>
<feature type="domain" description="EF-hand" evidence="1">
    <location>
        <begin position="50"/>
        <end position="85"/>
    </location>
</feature>
<dbReference type="PROSITE" id="PS50222">
    <property type="entry name" value="EF_HAND_2"/>
    <property type="match status" value="1"/>
</dbReference>
<dbReference type="FunCoup" id="A0A6P5KN47">
    <property type="interactions" value="842"/>
</dbReference>
<dbReference type="InterPro" id="IPR013787">
    <property type="entry name" value="S100_Ca-bd_sub"/>
</dbReference>